<organism evidence="9 10">
    <name type="scientific">Amnibacterium setariae</name>
    <dbReference type="NCBI Taxonomy" id="2306585"/>
    <lineage>
        <taxon>Bacteria</taxon>
        <taxon>Bacillati</taxon>
        <taxon>Actinomycetota</taxon>
        <taxon>Actinomycetes</taxon>
        <taxon>Micrococcales</taxon>
        <taxon>Microbacteriaceae</taxon>
        <taxon>Amnibacterium</taxon>
    </lineage>
</organism>
<feature type="transmembrane region" description="Helical" evidence="8">
    <location>
        <begin position="382"/>
        <end position="401"/>
    </location>
</feature>
<evidence type="ECO:0000313" key="10">
    <source>
        <dbReference type="Proteomes" id="UP000265742"/>
    </source>
</evidence>
<keyword evidence="10" id="KW-1185">Reference proteome</keyword>
<accession>A0A3A1U1J6</accession>
<dbReference type="GO" id="GO:0005886">
    <property type="term" value="C:plasma membrane"/>
    <property type="evidence" value="ECO:0007669"/>
    <property type="project" value="UniProtKB-SubCell"/>
</dbReference>
<evidence type="ECO:0000256" key="3">
    <source>
        <dbReference type="ARBA" id="ARBA00022679"/>
    </source>
</evidence>
<dbReference type="AlphaFoldDB" id="A0A3A1U1J6"/>
<keyword evidence="6 8" id="KW-0472">Membrane</keyword>
<evidence type="ECO:0000256" key="8">
    <source>
        <dbReference type="SAM" id="Phobius"/>
    </source>
</evidence>
<feature type="transmembrane region" description="Helical" evidence="8">
    <location>
        <begin position="21"/>
        <end position="41"/>
    </location>
</feature>
<dbReference type="GO" id="GO:0016758">
    <property type="term" value="F:hexosyltransferase activity"/>
    <property type="evidence" value="ECO:0007669"/>
    <property type="project" value="InterPro"/>
</dbReference>
<feature type="transmembrane region" description="Helical" evidence="8">
    <location>
        <begin position="441"/>
        <end position="460"/>
    </location>
</feature>
<dbReference type="InterPro" id="IPR018584">
    <property type="entry name" value="GT87"/>
</dbReference>
<evidence type="ECO:0000256" key="7">
    <source>
        <dbReference type="ARBA" id="ARBA00024033"/>
    </source>
</evidence>
<feature type="transmembrane region" description="Helical" evidence="8">
    <location>
        <begin position="351"/>
        <end position="375"/>
    </location>
</feature>
<evidence type="ECO:0000256" key="6">
    <source>
        <dbReference type="ARBA" id="ARBA00023136"/>
    </source>
</evidence>
<protein>
    <submittedName>
        <fullName evidence="9">DUF2029 domain-containing protein</fullName>
    </submittedName>
</protein>
<feature type="transmembrane region" description="Helical" evidence="8">
    <location>
        <begin position="75"/>
        <end position="94"/>
    </location>
</feature>
<dbReference type="EMBL" id="QXTG01000001">
    <property type="protein sequence ID" value="RIX30785.1"/>
    <property type="molecule type" value="Genomic_DNA"/>
</dbReference>
<comment type="similarity">
    <text evidence="7">Belongs to the glycosyltransferase 87 family.</text>
</comment>
<evidence type="ECO:0000256" key="4">
    <source>
        <dbReference type="ARBA" id="ARBA00022692"/>
    </source>
</evidence>
<comment type="subcellular location">
    <subcellularLocation>
        <location evidence="1">Cell membrane</location>
        <topology evidence="1">Multi-pass membrane protein</topology>
    </subcellularLocation>
</comment>
<evidence type="ECO:0000313" key="9">
    <source>
        <dbReference type="EMBL" id="RIX30785.1"/>
    </source>
</evidence>
<keyword evidence="2" id="KW-1003">Cell membrane</keyword>
<reference evidence="10" key="1">
    <citation type="submission" date="2018-09" db="EMBL/GenBank/DDBJ databases">
        <authorList>
            <person name="Kim I."/>
        </authorList>
    </citation>
    <scope>NUCLEOTIDE SEQUENCE [LARGE SCALE GENOMIC DNA]</scope>
    <source>
        <strain evidence="10">DD4a</strain>
    </source>
</reference>
<keyword evidence="4 8" id="KW-0812">Transmembrane</keyword>
<keyword evidence="5 8" id="KW-1133">Transmembrane helix</keyword>
<keyword evidence="3" id="KW-0808">Transferase</keyword>
<feature type="transmembrane region" description="Helical" evidence="8">
    <location>
        <begin position="235"/>
        <end position="267"/>
    </location>
</feature>
<sequence>MFGADREDDGVRVATVRILPVAALLVVVGALTVWLVAGLGPVTGRTIPRYLAIEGACWTLVTAAVLLLRRVPRRAVPGVVLAGALLLGAAGASGQPTLSTDSARYAWDGIVQDAGVSPYAHVPADAALAHLRPDWLFPAGTRGPDGALECPGPYAQPTTQVGAPGKICTPINRPLVPTIYPPVAEALFAIARLPVPADVGWLPMQLLGLLAVLATTALLLRALPRAGRDPRWAAVYAWSPFVVTEAVTNAHVDAWAAFLALAATVLVARGRRVVGGVVLGLAVATKFLPLLVAPPVLRRRPWAIGLAALGTVVAVYLPHVLAAGPSVIGYLPGYLNEEGYDSGSRSALLSAVLPAGASTPVAVALLAVLAVALLVRTDPAHPWAAQALMIGAALVLLTPRYSWYSLLLLPFVVMSGRWEWLTVLLVLAVPALQRDEQAFRAVLLVAVVVVAVAGVVRRRVGSVNLTNP</sequence>
<feature type="transmembrane region" description="Helical" evidence="8">
    <location>
        <begin position="47"/>
        <end position="68"/>
    </location>
</feature>
<dbReference type="Proteomes" id="UP000265742">
    <property type="component" value="Unassembled WGS sequence"/>
</dbReference>
<proteinExistence type="inferred from homology"/>
<gene>
    <name evidence="9" type="ORF">D1781_05115</name>
</gene>
<feature type="transmembrane region" description="Helical" evidence="8">
    <location>
        <begin position="304"/>
        <end position="331"/>
    </location>
</feature>
<name>A0A3A1U1J6_9MICO</name>
<evidence type="ECO:0000256" key="5">
    <source>
        <dbReference type="ARBA" id="ARBA00022989"/>
    </source>
</evidence>
<comment type="caution">
    <text evidence="9">The sequence shown here is derived from an EMBL/GenBank/DDBJ whole genome shotgun (WGS) entry which is preliminary data.</text>
</comment>
<dbReference type="Pfam" id="PF09594">
    <property type="entry name" value="GT87"/>
    <property type="match status" value="1"/>
</dbReference>
<feature type="transmembrane region" description="Helical" evidence="8">
    <location>
        <begin position="273"/>
        <end position="292"/>
    </location>
</feature>
<feature type="transmembrane region" description="Helical" evidence="8">
    <location>
        <begin position="202"/>
        <end position="223"/>
    </location>
</feature>
<evidence type="ECO:0000256" key="2">
    <source>
        <dbReference type="ARBA" id="ARBA00022475"/>
    </source>
</evidence>
<evidence type="ECO:0000256" key="1">
    <source>
        <dbReference type="ARBA" id="ARBA00004651"/>
    </source>
</evidence>